<dbReference type="Proteomes" id="UP000192247">
    <property type="component" value="Unassembled WGS sequence"/>
</dbReference>
<proteinExistence type="predicted"/>
<keyword evidence="2" id="KW-1185">Reference proteome</keyword>
<sequence>MRAAHGATRVARVSAFHCGHRRLNFPLSPLRRDLSLASSLEAETVSVSFEKCRFMRIVTSVDSEHWNTLLFVSR</sequence>
<dbReference type="EMBL" id="MNPL01000639">
    <property type="protein sequence ID" value="OQR79831.1"/>
    <property type="molecule type" value="Genomic_DNA"/>
</dbReference>
<gene>
    <name evidence="1" type="ORF">BIW11_02497</name>
</gene>
<dbReference type="AlphaFoldDB" id="A0A1V9Y297"/>
<evidence type="ECO:0000313" key="2">
    <source>
        <dbReference type="Proteomes" id="UP000192247"/>
    </source>
</evidence>
<dbReference type="InParanoid" id="A0A1V9Y297"/>
<comment type="caution">
    <text evidence="1">The sequence shown here is derived from an EMBL/GenBank/DDBJ whole genome shotgun (WGS) entry which is preliminary data.</text>
</comment>
<reference evidence="1 2" key="1">
    <citation type="journal article" date="2017" name="Gigascience">
        <title>Draft genome of the honey bee ectoparasitic mite, Tropilaelaps mercedesae, is shaped by the parasitic life history.</title>
        <authorList>
            <person name="Dong X."/>
            <person name="Armstrong S.D."/>
            <person name="Xia D."/>
            <person name="Makepeace B.L."/>
            <person name="Darby A.C."/>
            <person name="Kadowaki T."/>
        </authorList>
    </citation>
    <scope>NUCLEOTIDE SEQUENCE [LARGE SCALE GENOMIC DNA]</scope>
    <source>
        <strain evidence="1">Wuxi-XJTLU</strain>
    </source>
</reference>
<evidence type="ECO:0000313" key="1">
    <source>
        <dbReference type="EMBL" id="OQR79831.1"/>
    </source>
</evidence>
<organism evidence="1 2">
    <name type="scientific">Tropilaelaps mercedesae</name>
    <dbReference type="NCBI Taxonomy" id="418985"/>
    <lineage>
        <taxon>Eukaryota</taxon>
        <taxon>Metazoa</taxon>
        <taxon>Ecdysozoa</taxon>
        <taxon>Arthropoda</taxon>
        <taxon>Chelicerata</taxon>
        <taxon>Arachnida</taxon>
        <taxon>Acari</taxon>
        <taxon>Parasitiformes</taxon>
        <taxon>Mesostigmata</taxon>
        <taxon>Gamasina</taxon>
        <taxon>Dermanyssoidea</taxon>
        <taxon>Laelapidae</taxon>
        <taxon>Tropilaelaps</taxon>
    </lineage>
</organism>
<name>A0A1V9Y297_9ACAR</name>
<accession>A0A1V9Y297</accession>
<protein>
    <submittedName>
        <fullName evidence="1">Uncharacterized protein</fullName>
    </submittedName>
</protein>